<feature type="region of interest" description="Disordered" evidence="2">
    <location>
        <begin position="563"/>
        <end position="590"/>
    </location>
</feature>
<feature type="region of interest" description="Disordered" evidence="2">
    <location>
        <begin position="212"/>
        <end position="238"/>
    </location>
</feature>
<dbReference type="Pfam" id="PF01388">
    <property type="entry name" value="ARID"/>
    <property type="match status" value="1"/>
</dbReference>
<dbReference type="SUPFAM" id="SSF46774">
    <property type="entry name" value="ARID-like"/>
    <property type="match status" value="1"/>
</dbReference>
<dbReference type="PANTHER" id="PTHR46410">
    <property type="entry name" value="AT-RICH INTERACTIVE DOMAIN-CONTAINING PROTEIN 2"/>
    <property type="match status" value="1"/>
</dbReference>
<evidence type="ECO:0000256" key="2">
    <source>
        <dbReference type="SAM" id="MobiDB-lite"/>
    </source>
</evidence>
<dbReference type="PaxDb" id="3880-AES80219"/>
<dbReference type="InterPro" id="IPR001005">
    <property type="entry name" value="SANT/Myb"/>
</dbReference>
<reference evidence="5" key="3">
    <citation type="submission" date="2015-04" db="UniProtKB">
        <authorList>
            <consortium name="EnsemblPlants"/>
        </authorList>
    </citation>
    <scope>IDENTIFICATION</scope>
    <source>
        <strain evidence="5">cv. Jemalong A17</strain>
    </source>
</reference>
<dbReference type="GO" id="GO:0003677">
    <property type="term" value="F:DNA binding"/>
    <property type="evidence" value="ECO:0007669"/>
    <property type="project" value="InterPro"/>
</dbReference>
<dbReference type="SMART" id="SM01189">
    <property type="entry name" value="ELM2"/>
    <property type="match status" value="1"/>
</dbReference>
<dbReference type="AlphaFoldDB" id="G7L5N9"/>
<evidence type="ECO:0000313" key="5">
    <source>
        <dbReference type="EnsemblPlants" id="AES80219"/>
    </source>
</evidence>
<dbReference type="PANTHER" id="PTHR46410:SF1">
    <property type="entry name" value="AT-RICH INTERACTIVE DOMAIN-CONTAINING PROTEIN 1"/>
    <property type="match status" value="1"/>
</dbReference>
<dbReference type="STRING" id="3880.G7L5N9"/>
<dbReference type="eggNOG" id="ENOG502QVAG">
    <property type="taxonomic scope" value="Eukaryota"/>
</dbReference>
<gene>
    <name evidence="5" type="primary">11435600</name>
    <name evidence="4" type="ordered locus">MTR_7g078120</name>
</gene>
<protein>
    <submittedName>
        <fullName evidence="4">AT-rich interactive domain protein</fullName>
    </submittedName>
</protein>
<organism evidence="4 6">
    <name type="scientific">Medicago truncatula</name>
    <name type="common">Barrel medic</name>
    <name type="synonym">Medicago tribuloides</name>
    <dbReference type="NCBI Taxonomy" id="3880"/>
    <lineage>
        <taxon>Eukaryota</taxon>
        <taxon>Viridiplantae</taxon>
        <taxon>Streptophyta</taxon>
        <taxon>Embryophyta</taxon>
        <taxon>Tracheophyta</taxon>
        <taxon>Spermatophyta</taxon>
        <taxon>Magnoliopsida</taxon>
        <taxon>eudicotyledons</taxon>
        <taxon>Gunneridae</taxon>
        <taxon>Pentapetalae</taxon>
        <taxon>rosids</taxon>
        <taxon>fabids</taxon>
        <taxon>Fabales</taxon>
        <taxon>Fabaceae</taxon>
        <taxon>Papilionoideae</taxon>
        <taxon>50 kb inversion clade</taxon>
        <taxon>NPAAA clade</taxon>
        <taxon>Hologalegina</taxon>
        <taxon>IRL clade</taxon>
        <taxon>Trifolieae</taxon>
        <taxon>Medicago</taxon>
    </lineage>
</organism>
<evidence type="ECO:0000313" key="6">
    <source>
        <dbReference type="Proteomes" id="UP000002051"/>
    </source>
</evidence>
<reference evidence="4 6" key="2">
    <citation type="journal article" date="2014" name="BMC Genomics">
        <title>An improved genome release (version Mt4.0) for the model legume Medicago truncatula.</title>
        <authorList>
            <person name="Tang H."/>
            <person name="Krishnakumar V."/>
            <person name="Bidwell S."/>
            <person name="Rosen B."/>
            <person name="Chan A."/>
            <person name="Zhou S."/>
            <person name="Gentzbittel L."/>
            <person name="Childs K.L."/>
            <person name="Yandell M."/>
            <person name="Gundlach H."/>
            <person name="Mayer K.F."/>
            <person name="Schwartz D.C."/>
            <person name="Town C.D."/>
        </authorList>
    </citation>
    <scope>GENOME REANNOTATION</scope>
    <source>
        <strain evidence="5 6">cv. Jemalong A17</strain>
    </source>
</reference>
<dbReference type="SMART" id="SM00501">
    <property type="entry name" value="BRIGHT"/>
    <property type="match status" value="1"/>
</dbReference>
<dbReference type="InterPro" id="IPR036431">
    <property type="entry name" value="ARID_dom_sf"/>
</dbReference>
<keyword evidence="6" id="KW-1185">Reference proteome</keyword>
<dbReference type="Proteomes" id="UP000002051">
    <property type="component" value="Unassembled WGS sequence"/>
</dbReference>
<dbReference type="Gene3D" id="1.10.150.60">
    <property type="entry name" value="ARID DNA-binding domain"/>
    <property type="match status" value="1"/>
</dbReference>
<proteinExistence type="predicted"/>
<dbReference type="PROSITE" id="PS51011">
    <property type="entry name" value="ARID"/>
    <property type="match status" value="1"/>
</dbReference>
<dbReference type="CDD" id="cd16100">
    <property type="entry name" value="ARID"/>
    <property type="match status" value="1"/>
</dbReference>
<evidence type="ECO:0000256" key="1">
    <source>
        <dbReference type="ARBA" id="ARBA00023242"/>
    </source>
</evidence>
<dbReference type="InterPro" id="IPR000949">
    <property type="entry name" value="ELM2_dom"/>
</dbReference>
<dbReference type="OMA" id="DESFSYW"/>
<dbReference type="CDD" id="cd00167">
    <property type="entry name" value="SANT"/>
    <property type="match status" value="1"/>
</dbReference>
<accession>G7L5N9</accession>
<keyword evidence="1" id="KW-0539">Nucleus</keyword>
<sequence>MLGSEQTLDLYKLFMVVKDKGGYDVVCKNELWDLVGEEYGLGVKVGSSVKLVYSKYLSGLETPLKNVVDGEFPKRDLVGDRVKFGERLTELQAELVLDDYGEGDVGDEVKSVYGCRKKLCDTNRVKVVNPELNASELEKVYEYIDGRKSCGTNKMKDTNLVSNMAKKVESEGLVDVLMQDCKTNETSLRKLVNQNAAMEIMDDVSDVANSMPGLSDGSKSCANDDANDSGDDVLMLDPSSVNRESFGRKRKRDDLMSEMQSWVIRTAKNPCDPVLGSMPEKSKWKSYGNQEIWKKVLLFREAAFLKKDFGSDCEKLSWLAQRMHPSMYDVNLGVNYNLRQRIKRDNGVLVGKSASILQRTPDSEAKEKLLDSCVPESILDAPPTVNIPLGPNHQAEVPEWTGTTHKSDSKWLGTQIWPLQIVKSKLLEGEPVGKGRQDSCRCQVQGSVECVRFHIAEKSAKLKLEIGVAFYQWNLDKAGEEVRRCWTAEEEKKFKDVVKSNPASLDRCFWDDIFTTFPKKSRESLVSYYFNVFLLQRRGYQNRHTPDNIDSDDEESEFTPLKGSFGHQTDKSNSFTLLSPKKPQPTPHTKGRQLVNALKFVTEQNTFDVISAFAPQVGLEQLKVKFWDKLECLHQDIPIERKCLLTIYKNQSKAKFHNRPY</sequence>
<dbReference type="EnsemblPlants" id="AES80219">
    <property type="protein sequence ID" value="AES80219"/>
    <property type="gene ID" value="MTR_7g078120"/>
</dbReference>
<evidence type="ECO:0000259" key="3">
    <source>
        <dbReference type="PROSITE" id="PS51011"/>
    </source>
</evidence>
<dbReference type="EMBL" id="CM001223">
    <property type="protein sequence ID" value="AES80219.1"/>
    <property type="molecule type" value="Genomic_DNA"/>
</dbReference>
<dbReference type="InterPro" id="IPR001606">
    <property type="entry name" value="ARID_dom"/>
</dbReference>
<evidence type="ECO:0000313" key="4">
    <source>
        <dbReference type="EMBL" id="AES80219.1"/>
    </source>
</evidence>
<name>G7L5N9_MEDTR</name>
<dbReference type="ExpressionAtlas" id="G7L5N9">
    <property type="expression patterns" value="differential"/>
</dbReference>
<reference evidence="4 6" key="1">
    <citation type="journal article" date="2011" name="Nature">
        <title>The Medicago genome provides insight into the evolution of rhizobial symbioses.</title>
        <authorList>
            <person name="Young N.D."/>
            <person name="Debelle F."/>
            <person name="Oldroyd G.E."/>
            <person name="Geurts R."/>
            <person name="Cannon S.B."/>
            <person name="Udvardi M.K."/>
            <person name="Benedito V.A."/>
            <person name="Mayer K.F."/>
            <person name="Gouzy J."/>
            <person name="Schoof H."/>
            <person name="Van de Peer Y."/>
            <person name="Proost S."/>
            <person name="Cook D.R."/>
            <person name="Meyers B.C."/>
            <person name="Spannagl M."/>
            <person name="Cheung F."/>
            <person name="De Mita S."/>
            <person name="Krishnakumar V."/>
            <person name="Gundlach H."/>
            <person name="Zhou S."/>
            <person name="Mudge J."/>
            <person name="Bharti A.K."/>
            <person name="Murray J.D."/>
            <person name="Naoumkina M.A."/>
            <person name="Rosen B."/>
            <person name="Silverstein K.A."/>
            <person name="Tang H."/>
            <person name="Rombauts S."/>
            <person name="Zhao P.X."/>
            <person name="Zhou P."/>
            <person name="Barbe V."/>
            <person name="Bardou P."/>
            <person name="Bechner M."/>
            <person name="Bellec A."/>
            <person name="Berger A."/>
            <person name="Berges H."/>
            <person name="Bidwell S."/>
            <person name="Bisseling T."/>
            <person name="Choisne N."/>
            <person name="Couloux A."/>
            <person name="Denny R."/>
            <person name="Deshpande S."/>
            <person name="Dai X."/>
            <person name="Doyle J.J."/>
            <person name="Dudez A.M."/>
            <person name="Farmer A.D."/>
            <person name="Fouteau S."/>
            <person name="Franken C."/>
            <person name="Gibelin C."/>
            <person name="Gish J."/>
            <person name="Goldstein S."/>
            <person name="Gonzalez A.J."/>
            <person name="Green P.J."/>
            <person name="Hallab A."/>
            <person name="Hartog M."/>
            <person name="Hua A."/>
            <person name="Humphray S.J."/>
            <person name="Jeong D.H."/>
            <person name="Jing Y."/>
            <person name="Jocker A."/>
            <person name="Kenton S.M."/>
            <person name="Kim D.J."/>
            <person name="Klee K."/>
            <person name="Lai H."/>
            <person name="Lang C."/>
            <person name="Lin S."/>
            <person name="Macmil S.L."/>
            <person name="Magdelenat G."/>
            <person name="Matthews L."/>
            <person name="McCorrison J."/>
            <person name="Monaghan E.L."/>
            <person name="Mun J.H."/>
            <person name="Najar F.Z."/>
            <person name="Nicholson C."/>
            <person name="Noirot C."/>
            <person name="O'Bleness M."/>
            <person name="Paule C.R."/>
            <person name="Poulain J."/>
            <person name="Prion F."/>
            <person name="Qin B."/>
            <person name="Qu C."/>
            <person name="Retzel E.F."/>
            <person name="Riddle C."/>
            <person name="Sallet E."/>
            <person name="Samain S."/>
            <person name="Samson N."/>
            <person name="Sanders I."/>
            <person name="Saurat O."/>
            <person name="Scarpelli C."/>
            <person name="Schiex T."/>
            <person name="Segurens B."/>
            <person name="Severin A.J."/>
            <person name="Sherrier D.J."/>
            <person name="Shi R."/>
            <person name="Sims S."/>
            <person name="Singer S.R."/>
            <person name="Sinharoy S."/>
            <person name="Sterck L."/>
            <person name="Viollet A."/>
            <person name="Wang B.B."/>
            <person name="Wang K."/>
            <person name="Wang M."/>
            <person name="Wang X."/>
            <person name="Warfsmann J."/>
            <person name="Weissenbach J."/>
            <person name="White D.D."/>
            <person name="White J.D."/>
            <person name="Wiley G.B."/>
            <person name="Wincker P."/>
            <person name="Xing Y."/>
            <person name="Yang L."/>
            <person name="Yao Z."/>
            <person name="Ying F."/>
            <person name="Zhai J."/>
            <person name="Zhou L."/>
            <person name="Zuber A."/>
            <person name="Denarie J."/>
            <person name="Dixon R.A."/>
            <person name="May G.D."/>
            <person name="Schwartz D.C."/>
            <person name="Rogers J."/>
            <person name="Quetier F."/>
            <person name="Town C.D."/>
            <person name="Roe B.A."/>
        </authorList>
    </citation>
    <scope>NUCLEOTIDE SEQUENCE [LARGE SCALE GENOMIC DNA]</scope>
    <source>
        <strain evidence="4">A17</strain>
        <strain evidence="5 6">cv. Jemalong A17</strain>
    </source>
</reference>
<feature type="domain" description="ARID" evidence="3">
    <location>
        <begin position="1"/>
        <end position="65"/>
    </location>
</feature>
<dbReference type="OrthoDB" id="1938591at2759"/>